<dbReference type="SUPFAM" id="SSF47954">
    <property type="entry name" value="Cyclin-like"/>
    <property type="match status" value="1"/>
</dbReference>
<accession>A0A315XP25</accession>
<dbReference type="Gene3D" id="1.10.472.10">
    <property type="entry name" value="Cyclin-like"/>
    <property type="match status" value="1"/>
</dbReference>
<evidence type="ECO:0000256" key="3">
    <source>
        <dbReference type="ARBA" id="ARBA00022737"/>
    </source>
</evidence>
<proteinExistence type="inferred from homology"/>
<dbReference type="SMART" id="SM00385">
    <property type="entry name" value="CYCLIN"/>
    <property type="match status" value="1"/>
</dbReference>
<evidence type="ECO:0000313" key="8">
    <source>
        <dbReference type="EMBL" id="PWB87890.1"/>
    </source>
</evidence>
<dbReference type="AlphaFoldDB" id="A0A315XP25"/>
<keyword evidence="3" id="KW-0677">Repeat</keyword>
<dbReference type="OrthoDB" id="7429at2157"/>
<feature type="domain" description="Cyclin-like" evidence="7">
    <location>
        <begin position="160"/>
        <end position="241"/>
    </location>
</feature>
<evidence type="ECO:0000256" key="1">
    <source>
        <dbReference type="ARBA" id="ARBA00010857"/>
    </source>
</evidence>
<comment type="similarity">
    <text evidence="1">Belongs to the TFIIB family.</text>
</comment>
<dbReference type="FunFam" id="1.10.472.10:FF:000023">
    <property type="entry name" value="Transcription initiation factor IIB"/>
    <property type="match status" value="1"/>
</dbReference>
<dbReference type="GO" id="GO:0097550">
    <property type="term" value="C:transcription preinitiation complex"/>
    <property type="evidence" value="ECO:0007669"/>
    <property type="project" value="TreeGrafter"/>
</dbReference>
<reference evidence="8 9" key="1">
    <citation type="submission" date="2017-03" db="EMBL/GenBank/DDBJ databases">
        <title>Genome sequence of Methanobrevibacter thaueri.</title>
        <authorList>
            <person name="Poehlein A."/>
            <person name="Seedorf H."/>
            <person name="Daniel R."/>
        </authorList>
    </citation>
    <scope>NUCLEOTIDE SEQUENCE [LARGE SCALE GENOMIC DNA]</scope>
    <source>
        <strain evidence="8 9">DSM 11995</strain>
    </source>
</reference>
<dbReference type="InterPro" id="IPR013150">
    <property type="entry name" value="TFIIB_cyclin"/>
</dbReference>
<evidence type="ECO:0000256" key="2">
    <source>
        <dbReference type="ARBA" id="ARBA00013932"/>
    </source>
</evidence>
<keyword evidence="8" id="KW-0396">Initiation factor</keyword>
<dbReference type="Proteomes" id="UP000251717">
    <property type="component" value="Unassembled WGS sequence"/>
</dbReference>
<evidence type="ECO:0000256" key="5">
    <source>
        <dbReference type="ARBA" id="ARBA00023163"/>
    </source>
</evidence>
<dbReference type="PROSITE" id="PS00782">
    <property type="entry name" value="TFIIB"/>
    <property type="match status" value="1"/>
</dbReference>
<dbReference type="InterPro" id="IPR013763">
    <property type="entry name" value="Cyclin-like_dom"/>
</dbReference>
<dbReference type="InterPro" id="IPR000812">
    <property type="entry name" value="TFIIB"/>
</dbReference>
<keyword evidence="8" id="KW-0648">Protein biosynthesis</keyword>
<dbReference type="Pfam" id="PF00382">
    <property type="entry name" value="TFIIB"/>
    <property type="match status" value="1"/>
</dbReference>
<keyword evidence="5" id="KW-0804">Transcription</keyword>
<evidence type="ECO:0000256" key="4">
    <source>
        <dbReference type="ARBA" id="ARBA00023015"/>
    </source>
</evidence>
<keyword evidence="4" id="KW-0805">Transcription regulation</keyword>
<evidence type="ECO:0000313" key="9">
    <source>
        <dbReference type="Proteomes" id="UP000251717"/>
    </source>
</evidence>
<dbReference type="PANTHER" id="PTHR11618">
    <property type="entry name" value="TRANSCRIPTION INITIATION FACTOR IIB-RELATED"/>
    <property type="match status" value="1"/>
</dbReference>
<dbReference type="PRINTS" id="PR00685">
    <property type="entry name" value="TIFACTORIIB"/>
</dbReference>
<protein>
    <recommendedName>
        <fullName evidence="2">Transcription initiation factor IIB</fullName>
    </recommendedName>
</protein>
<gene>
    <name evidence="8" type="ORF">MBBTH_04770</name>
</gene>
<evidence type="ECO:0000256" key="6">
    <source>
        <dbReference type="ARBA" id="ARBA00053882"/>
    </source>
</evidence>
<dbReference type="GO" id="GO:0003743">
    <property type="term" value="F:translation initiation factor activity"/>
    <property type="evidence" value="ECO:0007669"/>
    <property type="project" value="UniProtKB-KW"/>
</dbReference>
<dbReference type="EMBL" id="MZGS01000016">
    <property type="protein sequence ID" value="PWB87890.1"/>
    <property type="molecule type" value="Genomic_DNA"/>
</dbReference>
<dbReference type="GO" id="GO:0017025">
    <property type="term" value="F:TBP-class protein binding"/>
    <property type="evidence" value="ECO:0007669"/>
    <property type="project" value="InterPro"/>
</dbReference>
<dbReference type="GO" id="GO:0070897">
    <property type="term" value="P:transcription preinitiation complex assembly"/>
    <property type="evidence" value="ECO:0007669"/>
    <property type="project" value="InterPro"/>
</dbReference>
<keyword evidence="9" id="KW-1185">Reference proteome</keyword>
<dbReference type="PANTHER" id="PTHR11618:SF13">
    <property type="entry name" value="TRANSCRIPTION INITIATION FACTOR IIB"/>
    <property type="match status" value="1"/>
</dbReference>
<comment type="function">
    <text evidence="6">Stabilizes TBP binding to an archaeal box-A promoter. Also responsible for recruiting RNA polymerase II to the pre-initiation complex (DNA-TBP-TFIIB).</text>
</comment>
<dbReference type="CDD" id="cd20550">
    <property type="entry name" value="CYCLIN_TFIIB_archaea_like_rpt2"/>
    <property type="match status" value="1"/>
</dbReference>
<evidence type="ECO:0000259" key="7">
    <source>
        <dbReference type="SMART" id="SM00385"/>
    </source>
</evidence>
<sequence>MTAQTPEKLILNGKRRLMQSCPPLIDDPNIITVLSREEFKEFKKELHDEYKKKLRKGSQTIPSPIGSTACWRNYIGTWEIKDGKFYLKDLEGRMRMTKKEPVHATWFSGVLKVPEGKVLQYVHLGFETLYEKEIHITIENGIVMGQTIIDNRRSIEGYKVKSRKIAHELGLSEKAQFKAVKIIEEASNNGLTSGRNPAGVAAAAVYIASVLLGERKTQRDVAEIAGVSEITIRNSYKELTELLETSINVQL</sequence>
<comment type="caution">
    <text evidence="8">The sequence shown here is derived from an EMBL/GenBank/DDBJ whole genome shotgun (WGS) entry which is preliminary data.</text>
</comment>
<dbReference type="InterPro" id="IPR036915">
    <property type="entry name" value="Cyclin-like_sf"/>
</dbReference>
<name>A0A315XP25_9EURY</name>
<dbReference type="InterPro" id="IPR023486">
    <property type="entry name" value="TFIIB_CS"/>
</dbReference>
<organism evidence="8 9">
    <name type="scientific">Methanobrevibacter thaueri</name>
    <dbReference type="NCBI Taxonomy" id="190975"/>
    <lineage>
        <taxon>Archaea</taxon>
        <taxon>Methanobacteriati</taxon>
        <taxon>Methanobacteriota</taxon>
        <taxon>Methanomada group</taxon>
        <taxon>Methanobacteria</taxon>
        <taxon>Methanobacteriales</taxon>
        <taxon>Methanobacteriaceae</taxon>
        <taxon>Methanobrevibacter</taxon>
    </lineage>
</organism>